<feature type="domain" description="Aromatic amino acid beta-eliminating lyase/threonine aldolase" evidence="6">
    <location>
        <begin position="59"/>
        <end position="343"/>
    </location>
</feature>
<gene>
    <name evidence="7" type="ORF">MOBT1_001597</name>
</gene>
<evidence type="ECO:0000256" key="1">
    <source>
        <dbReference type="ARBA" id="ARBA00001933"/>
    </source>
</evidence>
<dbReference type="PIRSF" id="PIRSF017617">
    <property type="entry name" value="Thr_aldolase"/>
    <property type="match status" value="1"/>
</dbReference>
<dbReference type="NCBIfam" id="NF041359">
    <property type="entry name" value="GntG_guanitoxin"/>
    <property type="match status" value="1"/>
</dbReference>
<dbReference type="InterPro" id="IPR015424">
    <property type="entry name" value="PyrdxlP-dep_Trfase"/>
</dbReference>
<accession>A0AAF0E1M4</accession>
<dbReference type="GO" id="GO:0008732">
    <property type="term" value="F:L-allo-threonine aldolase activity"/>
    <property type="evidence" value="ECO:0007669"/>
    <property type="project" value="TreeGrafter"/>
</dbReference>
<keyword evidence="3" id="KW-0663">Pyridoxal phosphate</keyword>
<dbReference type="EC" id="4.1.2.48" evidence="7"/>
<evidence type="ECO:0000256" key="2">
    <source>
        <dbReference type="ARBA" id="ARBA00006966"/>
    </source>
</evidence>
<dbReference type="Gene3D" id="3.40.640.10">
    <property type="entry name" value="Type I PLP-dependent aspartate aminotransferase-like (Major domain)"/>
    <property type="match status" value="1"/>
</dbReference>
<sequence>MASGPDTAGAPRTLEVPREMIRETRLPPGVDVARPLIPPLRTPTKAENDAVYARTGYNLSSDTVTLPTEAMRTAMAQAVCTDEVHEDHPPTIAFQELIAQLTGKEAALFLPTGTLSNQLALHAHLMRAGGPASVLCDHRAHVYRNETGGIAYHSRGATQPVVPSNAHHLTLEDIEAHAELRDDQHHAPTRVLSLENTLGGTVFPQEEMVRIGAWARAHALSMHLDGARLWNAAAETGRPLHELCAPFDTVSLCLSKGLGAPVGSVLVGPAVLIRRVRTLRKLFGSGMRQAGVLTAAAHVSVHDTFPRLRATHDMARRCARMLAERGIPLTLPCETNMVWFDAAAAGYDPAELVQRAAALDPPITLSGPRLVFHYQLREDVVERLAAVLDAMRAARGAAP</sequence>
<dbReference type="PANTHER" id="PTHR48097">
    <property type="entry name" value="L-THREONINE ALDOLASE-RELATED"/>
    <property type="match status" value="1"/>
</dbReference>
<dbReference type="InterPro" id="IPR015421">
    <property type="entry name" value="PyrdxlP-dep_Trfase_major"/>
</dbReference>
<dbReference type="SUPFAM" id="SSF53383">
    <property type="entry name" value="PLP-dependent transferases"/>
    <property type="match status" value="1"/>
</dbReference>
<evidence type="ECO:0000259" key="6">
    <source>
        <dbReference type="Pfam" id="PF01212"/>
    </source>
</evidence>
<evidence type="ECO:0000313" key="7">
    <source>
        <dbReference type="EMBL" id="WFD02909.1"/>
    </source>
</evidence>
<dbReference type="InterPro" id="IPR023603">
    <property type="entry name" value="Low_specificity_L-TA-like"/>
</dbReference>
<dbReference type="InterPro" id="IPR001597">
    <property type="entry name" value="ArAA_b-elim_lyase/Thr_aldolase"/>
</dbReference>
<feature type="modified residue" description="N6-(pyridoxal phosphate)lysine" evidence="5">
    <location>
        <position position="256"/>
    </location>
</feature>
<dbReference type="GO" id="GO:0006545">
    <property type="term" value="P:glycine biosynthetic process"/>
    <property type="evidence" value="ECO:0007669"/>
    <property type="project" value="TreeGrafter"/>
</dbReference>
<evidence type="ECO:0000313" key="8">
    <source>
        <dbReference type="Proteomes" id="UP001214603"/>
    </source>
</evidence>
<dbReference type="Gene3D" id="3.90.1150.10">
    <property type="entry name" value="Aspartate Aminotransferase, domain 1"/>
    <property type="match status" value="1"/>
</dbReference>
<dbReference type="Pfam" id="PF01212">
    <property type="entry name" value="Beta_elim_lyase"/>
    <property type="match status" value="1"/>
</dbReference>
<name>A0AAF0E1M4_9BASI</name>
<dbReference type="Proteomes" id="UP001214603">
    <property type="component" value="Chromosome 2"/>
</dbReference>
<dbReference type="InterPro" id="IPR015422">
    <property type="entry name" value="PyrdxlP-dep_Trfase_small"/>
</dbReference>
<evidence type="ECO:0000256" key="3">
    <source>
        <dbReference type="ARBA" id="ARBA00022898"/>
    </source>
</evidence>
<dbReference type="AlphaFoldDB" id="A0AAF0E1M4"/>
<organism evidence="7 8">
    <name type="scientific">Malassezia obtusa</name>
    <dbReference type="NCBI Taxonomy" id="76774"/>
    <lineage>
        <taxon>Eukaryota</taxon>
        <taxon>Fungi</taxon>
        <taxon>Dikarya</taxon>
        <taxon>Basidiomycota</taxon>
        <taxon>Ustilaginomycotina</taxon>
        <taxon>Malasseziomycetes</taxon>
        <taxon>Malasseziales</taxon>
        <taxon>Malasseziaceae</taxon>
        <taxon>Malassezia</taxon>
    </lineage>
</organism>
<dbReference type="FunFam" id="3.40.640.10:FF:000030">
    <property type="entry name" value="Low-specificity L-threonine aldolase"/>
    <property type="match status" value="1"/>
</dbReference>
<dbReference type="GO" id="GO:0006567">
    <property type="term" value="P:L-threonine catabolic process"/>
    <property type="evidence" value="ECO:0007669"/>
    <property type="project" value="TreeGrafter"/>
</dbReference>
<evidence type="ECO:0000256" key="4">
    <source>
        <dbReference type="ARBA" id="ARBA00023239"/>
    </source>
</evidence>
<reference evidence="7" key="1">
    <citation type="submission" date="2023-03" db="EMBL/GenBank/DDBJ databases">
        <title>Mating type loci evolution in Malassezia.</title>
        <authorList>
            <person name="Coelho M.A."/>
        </authorList>
    </citation>
    <scope>NUCLEOTIDE SEQUENCE</scope>
    <source>
        <strain evidence="7">CBS 7876</strain>
    </source>
</reference>
<comment type="similarity">
    <text evidence="2">Belongs to the threonine aldolase family.</text>
</comment>
<keyword evidence="8" id="KW-1185">Reference proteome</keyword>
<dbReference type="EMBL" id="CP119935">
    <property type="protein sequence ID" value="WFD02909.1"/>
    <property type="molecule type" value="Genomic_DNA"/>
</dbReference>
<proteinExistence type="inferred from homology"/>
<dbReference type="PANTHER" id="PTHR48097:SF9">
    <property type="entry name" value="L-THREONINE ALDOLASE"/>
    <property type="match status" value="1"/>
</dbReference>
<evidence type="ECO:0000256" key="5">
    <source>
        <dbReference type="PIRSR" id="PIRSR017617-1"/>
    </source>
</evidence>
<keyword evidence="4 7" id="KW-0456">Lyase</keyword>
<protein>
    <submittedName>
        <fullName evidence="7">Low-specificity L-threonine aldolase</fullName>
        <ecNumber evidence="7">4.1.2.48</ecNumber>
    </submittedName>
</protein>
<comment type="cofactor">
    <cofactor evidence="1">
        <name>pyridoxal 5'-phosphate</name>
        <dbReference type="ChEBI" id="CHEBI:597326"/>
    </cofactor>
</comment>
<dbReference type="GO" id="GO:0005829">
    <property type="term" value="C:cytosol"/>
    <property type="evidence" value="ECO:0007669"/>
    <property type="project" value="TreeGrafter"/>
</dbReference>